<dbReference type="OrthoDB" id="3210731at2759"/>
<feature type="region of interest" description="Disordered" evidence="1">
    <location>
        <begin position="1"/>
        <end position="44"/>
    </location>
</feature>
<organism evidence="3 4">
    <name type="scientific">Amanita thiersii Skay4041</name>
    <dbReference type="NCBI Taxonomy" id="703135"/>
    <lineage>
        <taxon>Eukaryota</taxon>
        <taxon>Fungi</taxon>
        <taxon>Dikarya</taxon>
        <taxon>Basidiomycota</taxon>
        <taxon>Agaricomycotina</taxon>
        <taxon>Agaricomycetes</taxon>
        <taxon>Agaricomycetidae</taxon>
        <taxon>Agaricales</taxon>
        <taxon>Pluteineae</taxon>
        <taxon>Amanitaceae</taxon>
        <taxon>Amanita</taxon>
    </lineage>
</organism>
<feature type="compositionally biased region" description="Low complexity" evidence="1">
    <location>
        <begin position="1"/>
        <end position="17"/>
    </location>
</feature>
<sequence>MPSSTKTRSSRPTSPSSLTEHPITPARSSHTRRSSTAYTPTVVSGGQQQRLNIVTRVAVEGRAKQGKDGAAIKAYLKVLFLHSYTSSNLFKHPDLQIAVPLDTVTPGTTISLFPEENIKVLASQVHPLDNNSIPYNFSSTLSPLLHNAARALNLPQRSQETFYSAFGLPVENSSIQASSSPSHRMEVNVSTSTEAVAPVDAYYSGRILVSNYTVSYVLPKVFPSRNRCGNGVSPDPESESFSRHRSRRPSIGERNTALFMAAIDMWVPYASKPPRSPFLLSIPIPRCLHNHIKLRIFPPTSTSSSLASLSSVDDDISTWDLASDPLVTRVTHNRLSRTNSYNHFADDESSDSSQASFSDGCVLRGTFPSAERIRVRWAKPIKIIDAPGTGDGRRRVGVREVKGEMTCTIQGKLKDPERSLDGVVMSVEYKGTCKGVWFPGVATLLGLDVGLEAKNSDVSWVPGRSQSWEVGGGAGYTGFDFGIRSMPSPISRNSSLDSDSPHLKVSTSSPGLSHDPDHHLNESEAHLTSNSLLRAPLPPQTTDYSFEGGGDSTSVVGTVSSVSASMHTSTEGDPVPPPGTPITLHVNMNELLPPVQNVFTFTISGTILVTSRMTLARMNRQGSKWLGQATLEDVDPEPVVLPRFTVLAADAEATSILVRSEIESDEYTLEVYNSTGDVKDAQTRKTVLQKGAFTKCGEDGGRIILKCVRPPNGLTFDPPSRSRTPSGQTLYRVPSNNSLPRLGFIGRPKRDGPLIIPAIKAKITWLTPTTGTLPTSYAARISLDIPSDANSEWLEFGLARTHSGAITKISVVNATVDGVPVRFEVTTTSHFEKSTGTGVAASFEEMHGKEWAIWVRLHVGMFGGSRAIIDYLVKKEDESDKDSRRQEGLIRELLLPSFSLPVGRLEACVDAVPGSSMIVVDTNLLYQRHSNAKYKLLHFSMREHFVPSLSLSLRHKAGWKFVFSFSSFARIIPWLFIIVILVLLHHANIQMNQLTLSLEQHTSAITTMVNFTPEPTTVTTTVTTTVYTTTTVLATADPVATPEFYDSSTRRLDNILSSSSADITPHSMEITRTREITIMTAEPAQNNALTTSNHIYTSSWSPENLHVIDVVVDKMWDAAEVVWFIIRKAYHYPLDPP</sequence>
<dbReference type="AlphaFoldDB" id="A0A2A9NVV6"/>
<evidence type="ECO:0000313" key="4">
    <source>
        <dbReference type="Proteomes" id="UP000242287"/>
    </source>
</evidence>
<dbReference type="Proteomes" id="UP000242287">
    <property type="component" value="Unassembled WGS sequence"/>
</dbReference>
<feature type="region of interest" description="Disordered" evidence="1">
    <location>
        <begin position="227"/>
        <end position="249"/>
    </location>
</feature>
<keyword evidence="2" id="KW-0812">Transmembrane</keyword>
<name>A0A2A9NVV6_9AGAR</name>
<keyword evidence="2" id="KW-0472">Membrane</keyword>
<feature type="transmembrane region" description="Helical" evidence="2">
    <location>
        <begin position="961"/>
        <end position="984"/>
    </location>
</feature>
<dbReference type="STRING" id="703135.A0A2A9NVV6"/>
<evidence type="ECO:0000313" key="3">
    <source>
        <dbReference type="EMBL" id="PFH54258.1"/>
    </source>
</evidence>
<gene>
    <name evidence="3" type="ORF">AMATHDRAFT_533</name>
</gene>
<feature type="region of interest" description="Disordered" evidence="1">
    <location>
        <begin position="490"/>
        <end position="552"/>
    </location>
</feature>
<evidence type="ECO:0000256" key="2">
    <source>
        <dbReference type="SAM" id="Phobius"/>
    </source>
</evidence>
<feature type="compositionally biased region" description="Basic and acidic residues" evidence="1">
    <location>
        <begin position="514"/>
        <end position="525"/>
    </location>
</feature>
<dbReference type="EMBL" id="KZ301970">
    <property type="protein sequence ID" value="PFH54258.1"/>
    <property type="molecule type" value="Genomic_DNA"/>
</dbReference>
<reference evidence="3 4" key="1">
    <citation type="submission" date="2014-02" db="EMBL/GenBank/DDBJ databases">
        <title>Transposable element dynamics among asymbiotic and ectomycorrhizal Amanita fungi.</title>
        <authorList>
            <consortium name="DOE Joint Genome Institute"/>
            <person name="Hess J."/>
            <person name="Skrede I."/>
            <person name="Wolfe B."/>
            <person name="LaButti K."/>
            <person name="Ohm R.A."/>
            <person name="Grigoriev I.V."/>
            <person name="Pringle A."/>
        </authorList>
    </citation>
    <scope>NUCLEOTIDE SEQUENCE [LARGE SCALE GENOMIC DNA]</scope>
    <source>
        <strain evidence="3 4">SKay4041</strain>
    </source>
</reference>
<accession>A0A2A9NVV6</accession>
<proteinExistence type="predicted"/>
<keyword evidence="4" id="KW-1185">Reference proteome</keyword>
<evidence type="ECO:0000256" key="1">
    <source>
        <dbReference type="SAM" id="MobiDB-lite"/>
    </source>
</evidence>
<keyword evidence="2" id="KW-1133">Transmembrane helix</keyword>
<protein>
    <submittedName>
        <fullName evidence="3">Uncharacterized protein</fullName>
    </submittedName>
</protein>